<feature type="compositionally biased region" description="Low complexity" evidence="1">
    <location>
        <begin position="87"/>
        <end position="102"/>
    </location>
</feature>
<keyword evidence="3" id="KW-1185">Reference proteome</keyword>
<organism evidence="2 3">
    <name type="scientific">Seminavis robusta</name>
    <dbReference type="NCBI Taxonomy" id="568900"/>
    <lineage>
        <taxon>Eukaryota</taxon>
        <taxon>Sar</taxon>
        <taxon>Stramenopiles</taxon>
        <taxon>Ochrophyta</taxon>
        <taxon>Bacillariophyta</taxon>
        <taxon>Bacillariophyceae</taxon>
        <taxon>Bacillariophycidae</taxon>
        <taxon>Naviculales</taxon>
        <taxon>Naviculaceae</taxon>
        <taxon>Seminavis</taxon>
    </lineage>
</organism>
<comment type="caution">
    <text evidence="2">The sequence shown here is derived from an EMBL/GenBank/DDBJ whole genome shotgun (WGS) entry which is preliminary data.</text>
</comment>
<feature type="region of interest" description="Disordered" evidence="1">
    <location>
        <begin position="81"/>
        <end position="108"/>
    </location>
</feature>
<protein>
    <submittedName>
        <fullName evidence="2">Uncharacterized protein</fullName>
    </submittedName>
</protein>
<feature type="compositionally biased region" description="Polar residues" evidence="1">
    <location>
        <begin position="1"/>
        <end position="20"/>
    </location>
</feature>
<evidence type="ECO:0000256" key="1">
    <source>
        <dbReference type="SAM" id="MobiDB-lite"/>
    </source>
</evidence>
<name>A0A9N8HS99_9STRA</name>
<dbReference type="EMBL" id="CAICTM010001493">
    <property type="protein sequence ID" value="CAB9524111.1"/>
    <property type="molecule type" value="Genomic_DNA"/>
</dbReference>
<proteinExistence type="predicted"/>
<sequence>MISLRQSPEYSTHSTTSLMQPATADHPLSTQNQAPLMCKGEIASLKHPPRLSLPLKKRPYCANKSLPFASMPVVKLSVSRGPKTLTKPSRPSLSLVSSSSTSKPKKSVRFSKVQKTRILKKRNLTPQDRERMWYQMADYAAIDQDSIKNLKALEQVDGDLARLNHDEYCIRGLEMKTSPHINRLRRLRAKISVRAVLDTQNHNRKMLRRQNADEALAAVSQHYTTKAQSRARELGVIDAMETALR</sequence>
<reference evidence="2" key="1">
    <citation type="submission" date="2020-06" db="EMBL/GenBank/DDBJ databases">
        <authorList>
            <consortium name="Plant Systems Biology data submission"/>
        </authorList>
    </citation>
    <scope>NUCLEOTIDE SEQUENCE</scope>
    <source>
        <strain evidence="2">D6</strain>
    </source>
</reference>
<feature type="region of interest" description="Disordered" evidence="1">
    <location>
        <begin position="1"/>
        <end position="30"/>
    </location>
</feature>
<dbReference type="AlphaFoldDB" id="A0A9N8HS99"/>
<gene>
    <name evidence="2" type="ORF">SEMRO_1495_G277450.1</name>
</gene>
<dbReference type="Proteomes" id="UP001153069">
    <property type="component" value="Unassembled WGS sequence"/>
</dbReference>
<evidence type="ECO:0000313" key="2">
    <source>
        <dbReference type="EMBL" id="CAB9524111.1"/>
    </source>
</evidence>
<accession>A0A9N8HS99</accession>
<evidence type="ECO:0000313" key="3">
    <source>
        <dbReference type="Proteomes" id="UP001153069"/>
    </source>
</evidence>